<protein>
    <recommendedName>
        <fullName evidence="2">Reverse transcriptase domain-containing protein</fullName>
    </recommendedName>
</protein>
<name>A0A699VSB0_TANCI</name>
<sequence>LRVTARISFRPRLPTLSFTKEDAERFLAMPIPPASPLTPLSSPLPQIPSPPLPTSPHILPIPLPGASPPLQLLSFDRRADRTEVTLPPRKRLSIVHCPRYEAGESSVAAATRPIEGRRADYGFIDSVEAEIRRQRAEDIRYGIRDTWIDPRDVAEEEALTTL</sequence>
<proteinExistence type="predicted"/>
<dbReference type="EMBL" id="BKCJ011483525">
    <property type="protein sequence ID" value="GFD37283.1"/>
    <property type="molecule type" value="Genomic_DNA"/>
</dbReference>
<gene>
    <name evidence="1" type="ORF">Tci_909252</name>
</gene>
<dbReference type="AlphaFoldDB" id="A0A699VSB0"/>
<feature type="non-terminal residue" evidence="1">
    <location>
        <position position="1"/>
    </location>
</feature>
<organism evidence="1">
    <name type="scientific">Tanacetum cinerariifolium</name>
    <name type="common">Dalmatian daisy</name>
    <name type="synonym">Chrysanthemum cinerariifolium</name>
    <dbReference type="NCBI Taxonomy" id="118510"/>
    <lineage>
        <taxon>Eukaryota</taxon>
        <taxon>Viridiplantae</taxon>
        <taxon>Streptophyta</taxon>
        <taxon>Embryophyta</taxon>
        <taxon>Tracheophyta</taxon>
        <taxon>Spermatophyta</taxon>
        <taxon>Magnoliopsida</taxon>
        <taxon>eudicotyledons</taxon>
        <taxon>Gunneridae</taxon>
        <taxon>Pentapetalae</taxon>
        <taxon>asterids</taxon>
        <taxon>campanulids</taxon>
        <taxon>Asterales</taxon>
        <taxon>Asteraceae</taxon>
        <taxon>Asteroideae</taxon>
        <taxon>Anthemideae</taxon>
        <taxon>Anthemidinae</taxon>
        <taxon>Tanacetum</taxon>
    </lineage>
</organism>
<evidence type="ECO:0000313" key="1">
    <source>
        <dbReference type="EMBL" id="GFD37283.1"/>
    </source>
</evidence>
<evidence type="ECO:0008006" key="2">
    <source>
        <dbReference type="Google" id="ProtNLM"/>
    </source>
</evidence>
<comment type="caution">
    <text evidence="1">The sequence shown here is derived from an EMBL/GenBank/DDBJ whole genome shotgun (WGS) entry which is preliminary data.</text>
</comment>
<feature type="non-terminal residue" evidence="1">
    <location>
        <position position="162"/>
    </location>
</feature>
<accession>A0A699VSB0</accession>
<reference evidence="1" key="1">
    <citation type="journal article" date="2019" name="Sci. Rep.">
        <title>Draft genome of Tanacetum cinerariifolium, the natural source of mosquito coil.</title>
        <authorList>
            <person name="Yamashiro T."/>
            <person name="Shiraishi A."/>
            <person name="Satake H."/>
            <person name="Nakayama K."/>
        </authorList>
    </citation>
    <scope>NUCLEOTIDE SEQUENCE</scope>
</reference>